<evidence type="ECO:0000313" key="1">
    <source>
        <dbReference type="EMBL" id="PVE42984.1"/>
    </source>
</evidence>
<evidence type="ECO:0000313" key="2">
    <source>
        <dbReference type="Proteomes" id="UP000037507"/>
    </source>
</evidence>
<dbReference type="EMBL" id="LFYT02000009">
    <property type="protein sequence ID" value="PVE42984.1"/>
    <property type="molecule type" value="Genomic_DNA"/>
</dbReference>
<accession>A0A2T7UE90</accession>
<proteinExistence type="predicted"/>
<name>A0A2T7UE90_9BURK</name>
<dbReference type="AlphaFoldDB" id="A0A2T7UE90"/>
<comment type="caution">
    <text evidence="1">The sequence shown here is derived from an EMBL/GenBank/DDBJ whole genome shotgun (WGS) entry which is preliminary data.</text>
</comment>
<protein>
    <submittedName>
        <fullName evidence="1">Uncharacterized protein</fullName>
    </submittedName>
</protein>
<sequence>MLSACGGGGSNGEVASTDPIDRYIGTWSRTCDRLSAEAISDLNGKDTNIIETIKFEKASSVKATFVYTIRVFANADTQCAAQPIATLITTGLNNSSLNISKATATMTTGFGVNELTYLGTQPLGSISVDKVTVSSAVLTKPTGQYTVGGAIVNGGAPEFEAKSNFAFVKFKSPTGVFFNRFDAGAVPTVMDEDPRLLMTKQ</sequence>
<reference evidence="1" key="1">
    <citation type="submission" date="2017-04" db="EMBL/GenBank/DDBJ databases">
        <title>Unexpected and diverse lifestyles within the genus Limnohabitans.</title>
        <authorList>
            <person name="Kasalicky V."/>
            <person name="Mehrshad M."/>
            <person name="Andrei S.-A."/>
            <person name="Salcher M."/>
            <person name="Kratochvilova H."/>
            <person name="Simek K."/>
            <person name="Ghai R."/>
        </authorList>
    </citation>
    <scope>NUCLEOTIDE SEQUENCE [LARGE SCALE GENOMIC DNA]</scope>
    <source>
        <strain evidence="1">II-D5</strain>
    </source>
</reference>
<gene>
    <name evidence="1" type="ORF">H663_009600</name>
</gene>
<dbReference type="Proteomes" id="UP000037507">
    <property type="component" value="Unassembled WGS sequence"/>
</dbReference>
<keyword evidence="2" id="KW-1185">Reference proteome</keyword>
<organism evidence="1 2">
    <name type="scientific">Limnohabitans planktonicus II-D5</name>
    <dbReference type="NCBI Taxonomy" id="1293045"/>
    <lineage>
        <taxon>Bacteria</taxon>
        <taxon>Pseudomonadati</taxon>
        <taxon>Pseudomonadota</taxon>
        <taxon>Betaproteobacteria</taxon>
        <taxon>Burkholderiales</taxon>
        <taxon>Comamonadaceae</taxon>
        <taxon>Limnohabitans</taxon>
    </lineage>
</organism>